<dbReference type="InterPro" id="IPR025584">
    <property type="entry name" value="Cthe_2159"/>
</dbReference>
<evidence type="ECO:0000256" key="1">
    <source>
        <dbReference type="SAM" id="MobiDB-lite"/>
    </source>
</evidence>
<reference evidence="3" key="1">
    <citation type="journal article" date="2024" name="Antonie Van Leeuwenhoek">
        <title>Isoptericola haloaureus sp. nov., a dimorphic actinobacterium isolated from mangrove sediments of southeast India, implicating biosaline agricultural significance through nitrogen fixation and salt tolerance genes.</title>
        <authorList>
            <person name="Prathaban M."/>
            <person name="Prathiviraj R."/>
            <person name="Ravichandran M."/>
            <person name="Natarajan S.D."/>
            <person name="Sobanaa M."/>
            <person name="Hari Krishna Kumar S."/>
            <person name="Chandrasekar V."/>
            <person name="Selvin J."/>
        </authorList>
    </citation>
    <scope>NUCLEOTIDE SEQUENCE</scope>
    <source>
        <strain evidence="3">MP1014</strain>
    </source>
</reference>
<protein>
    <submittedName>
        <fullName evidence="3">Carbohydrate-binding domain-containing protein</fullName>
    </submittedName>
</protein>
<sequence>MNPTTLPRRTRSTWSKALGGAAAAALAVGALGACGTTSEESAAATTSESSTTTEDSTSSDDATVLTASSAGLTAAEVLAENLDASETVALADGSWVSTDEVAIDLSSPSAADGVEVDGDTVTITRPGTYRLSGVLAGQVVVESEDDGVVRLVLDGADVLSSTGAAIDVQDTDQVSVVLADGSTNRLEDSADYEETEADNAANAALYSTADLAISGAGSLEVVGNSNDGITGKDGLAITAGDITVDAVDDAIRGKDYLVVTGGTIDVTAGGDGLKSDEDSDATAGYVALLDGEVTVAAGSDGVQGFTDVAVAGGTLSVTESEEGVEAAVITISGGTVDVASSDDGLNATVKEADEDTEDAASTEESTEMAGPGGGGGGEAVQEGASLTVTGGSVTVAADGDGLDSNGVIDVTGGEIVIAAAANGGEGPVDANGTVTSANGWLTLDGSADAGSTITVLDADGQEVASVVAGQSLSSLHLTADGIVAGQSYTVQVDGTDVGTATAVESIATTMGPGGGGAPGDREMPGDGGRPGGGQPPAEGSMPGGA</sequence>
<comment type="caution">
    <text evidence="3">The sequence shown here is derived from an EMBL/GenBank/DDBJ whole genome shotgun (WGS) entry which is preliminary data.</text>
</comment>
<organism evidence="3 4">
    <name type="scientific">Isoptericola haloaureus</name>
    <dbReference type="NCBI Taxonomy" id="1542902"/>
    <lineage>
        <taxon>Bacteria</taxon>
        <taxon>Bacillati</taxon>
        <taxon>Actinomycetota</taxon>
        <taxon>Actinomycetes</taxon>
        <taxon>Micrococcales</taxon>
        <taxon>Promicromonosporaceae</taxon>
        <taxon>Isoptericola</taxon>
    </lineage>
</organism>
<dbReference type="Proteomes" id="UP001310387">
    <property type="component" value="Unassembled WGS sequence"/>
</dbReference>
<evidence type="ECO:0000313" key="3">
    <source>
        <dbReference type="EMBL" id="MEG3614736.1"/>
    </source>
</evidence>
<feature type="compositionally biased region" description="Gly residues" evidence="1">
    <location>
        <begin position="525"/>
        <end position="534"/>
    </location>
</feature>
<keyword evidence="4" id="KW-1185">Reference proteome</keyword>
<feature type="compositionally biased region" description="Acidic residues" evidence="1">
    <location>
        <begin position="352"/>
        <end position="366"/>
    </location>
</feature>
<dbReference type="Pfam" id="PF14262">
    <property type="entry name" value="Cthe_2159"/>
    <property type="match status" value="1"/>
</dbReference>
<feature type="region of interest" description="Disordered" evidence="1">
    <location>
        <begin position="507"/>
        <end position="545"/>
    </location>
</feature>
<feature type="region of interest" description="Disordered" evidence="1">
    <location>
        <begin position="351"/>
        <end position="382"/>
    </location>
</feature>
<proteinExistence type="predicted"/>
<keyword evidence="2" id="KW-0732">Signal</keyword>
<dbReference type="RefSeq" id="WP_332901493.1">
    <property type="nucleotide sequence ID" value="NZ_JBAGLP010000116.1"/>
</dbReference>
<accession>A0ABU7Z5T4</accession>
<evidence type="ECO:0000313" key="4">
    <source>
        <dbReference type="Proteomes" id="UP001310387"/>
    </source>
</evidence>
<reference evidence="3" key="2">
    <citation type="submission" date="2024-02" db="EMBL/GenBank/DDBJ databases">
        <authorList>
            <person name="Prathaban M."/>
            <person name="Mythili R."/>
            <person name="Sharmila Devi N."/>
            <person name="Sobanaa M."/>
            <person name="Prathiviraj R."/>
            <person name="Selvin J."/>
        </authorList>
    </citation>
    <scope>NUCLEOTIDE SEQUENCE</scope>
    <source>
        <strain evidence="3">MP1014</strain>
    </source>
</reference>
<dbReference type="EMBL" id="JBAGLP010000116">
    <property type="protein sequence ID" value="MEG3614736.1"/>
    <property type="molecule type" value="Genomic_DNA"/>
</dbReference>
<feature type="signal peptide" evidence="2">
    <location>
        <begin position="1"/>
        <end position="32"/>
    </location>
</feature>
<gene>
    <name evidence="3" type="ORF">V5O49_06325</name>
</gene>
<feature type="region of interest" description="Disordered" evidence="1">
    <location>
        <begin position="39"/>
        <end position="61"/>
    </location>
</feature>
<name>A0ABU7Z5T4_9MICO</name>
<feature type="chain" id="PRO_5046002082" evidence="2">
    <location>
        <begin position="33"/>
        <end position="545"/>
    </location>
</feature>
<evidence type="ECO:0000256" key="2">
    <source>
        <dbReference type="SAM" id="SignalP"/>
    </source>
</evidence>